<evidence type="ECO:0000313" key="12">
    <source>
        <dbReference type="Proteomes" id="UP001150925"/>
    </source>
</evidence>
<dbReference type="Pfam" id="PF08511">
    <property type="entry name" value="COQ9"/>
    <property type="match status" value="1"/>
</dbReference>
<comment type="subcellular location">
    <subcellularLocation>
        <location evidence="1 8">Mitochondrion</location>
    </subcellularLocation>
</comment>
<dbReference type="OrthoDB" id="619536at2759"/>
<evidence type="ECO:0000256" key="7">
    <source>
        <dbReference type="ARBA" id="ARBA00023128"/>
    </source>
</evidence>
<protein>
    <recommendedName>
        <fullName evidence="8">Ubiquinone biosynthesis protein</fullName>
    </recommendedName>
</protein>
<reference evidence="11" key="1">
    <citation type="submission" date="2022-07" db="EMBL/GenBank/DDBJ databases">
        <title>Phylogenomic reconstructions and comparative analyses of Kickxellomycotina fungi.</title>
        <authorList>
            <person name="Reynolds N.K."/>
            <person name="Stajich J.E."/>
            <person name="Barry K."/>
            <person name="Grigoriev I.V."/>
            <person name="Crous P."/>
            <person name="Smith M.E."/>
        </authorList>
    </citation>
    <scope>NUCLEOTIDE SEQUENCE</scope>
    <source>
        <strain evidence="11">RSA 1196</strain>
    </source>
</reference>
<keyword evidence="4 8" id="KW-0831">Ubiquinone biosynthesis</keyword>
<keyword evidence="5" id="KW-0809">Transit peptide</keyword>
<keyword evidence="6 8" id="KW-0446">Lipid-binding</keyword>
<dbReference type="AlphaFoldDB" id="A0A9W8EAD9"/>
<feature type="domain" description="COQ9 C-terminal" evidence="10">
    <location>
        <begin position="187"/>
        <end position="256"/>
    </location>
</feature>
<evidence type="ECO:0000256" key="6">
    <source>
        <dbReference type="ARBA" id="ARBA00023121"/>
    </source>
</evidence>
<keyword evidence="11" id="KW-0830">Ubiquinone</keyword>
<evidence type="ECO:0000256" key="8">
    <source>
        <dbReference type="RuleBase" id="RU366063"/>
    </source>
</evidence>
<dbReference type="InterPro" id="IPR013718">
    <property type="entry name" value="COQ9_C"/>
</dbReference>
<dbReference type="NCBIfam" id="TIGR02396">
    <property type="entry name" value="diverge_rpsU"/>
    <property type="match status" value="1"/>
</dbReference>
<proteinExistence type="inferred from homology"/>
<dbReference type="Proteomes" id="UP001150925">
    <property type="component" value="Unassembled WGS sequence"/>
</dbReference>
<sequence>MLSTTRRFVTIASNRCITAHATAFGGWSRQQTTLGTQRLGCPIRTKSWLHTGTSSSEFTAHSRPTTPPNDSQARNRQVEDQIVQKALDLVPTYGWSERAVVEAVQALGYPPILHGIVPGGPVGLVEHFLQRSRREMNKQLAASPLDPQASLLAKLQHACQVRLQLTVPVIGQWQEATALLAQPSHIPIAIEQLYDLVDDMWYYAGDKSHTMDWYSKRVSLAGVYTATEMYMTEDRSPNFEATFEFLERRLKDVDSVSGLVGEATGLLSFATRSTFNVLVSVSK</sequence>
<dbReference type="GO" id="GO:0006744">
    <property type="term" value="P:ubiquinone biosynthetic process"/>
    <property type="evidence" value="ECO:0007669"/>
    <property type="project" value="UniProtKB-UniRule"/>
</dbReference>
<accession>A0A9W8EAD9</accession>
<comment type="function">
    <text evidence="8">Membrane-associated protein that warps the membrane surface to access and bind aromatic isoprenes with high specificity, including ubiquinone (CoQ) isoprene intermediates and presents them directly to Coq7, therefore facilitating the Coq7-mediated hydroxylase step. Participates in the biosynthesis of coenzyme Q, also named ubiquinone, an essential lipid-soluble electron transporter for aerobic cellular respiration.</text>
</comment>
<evidence type="ECO:0000256" key="2">
    <source>
        <dbReference type="ARBA" id="ARBA00004749"/>
    </source>
</evidence>
<dbReference type="GO" id="GO:0008289">
    <property type="term" value="F:lipid binding"/>
    <property type="evidence" value="ECO:0007669"/>
    <property type="project" value="UniProtKB-UniRule"/>
</dbReference>
<evidence type="ECO:0000256" key="1">
    <source>
        <dbReference type="ARBA" id="ARBA00004173"/>
    </source>
</evidence>
<organism evidence="11 12">
    <name type="scientific">Dispira parvispora</name>
    <dbReference type="NCBI Taxonomy" id="1520584"/>
    <lineage>
        <taxon>Eukaryota</taxon>
        <taxon>Fungi</taxon>
        <taxon>Fungi incertae sedis</taxon>
        <taxon>Zoopagomycota</taxon>
        <taxon>Kickxellomycotina</taxon>
        <taxon>Dimargaritomycetes</taxon>
        <taxon>Dimargaritales</taxon>
        <taxon>Dimargaritaceae</taxon>
        <taxon>Dispira</taxon>
    </lineage>
</organism>
<dbReference type="Gene3D" id="1.10.357.10">
    <property type="entry name" value="Tetracycline Repressor, domain 2"/>
    <property type="match status" value="1"/>
</dbReference>
<dbReference type="FunFam" id="1.10.357.10:FF:000004">
    <property type="entry name" value="Ubiquinone biosynthesis protein COQ9, mitochondrial"/>
    <property type="match status" value="1"/>
</dbReference>
<comment type="similarity">
    <text evidence="3 8">Belongs to the COQ9 family.</text>
</comment>
<evidence type="ECO:0000256" key="5">
    <source>
        <dbReference type="ARBA" id="ARBA00022946"/>
    </source>
</evidence>
<gene>
    <name evidence="11" type="primary">COQ9</name>
    <name evidence="11" type="ORF">IWQ62_000209</name>
</gene>
<evidence type="ECO:0000256" key="4">
    <source>
        <dbReference type="ARBA" id="ARBA00022688"/>
    </source>
</evidence>
<dbReference type="InterPro" id="IPR012762">
    <property type="entry name" value="Ubiq_biosynth_COQ9"/>
</dbReference>
<evidence type="ECO:0000256" key="9">
    <source>
        <dbReference type="SAM" id="MobiDB-lite"/>
    </source>
</evidence>
<dbReference type="EMBL" id="JANBPY010000007">
    <property type="protein sequence ID" value="KAJ1970049.1"/>
    <property type="molecule type" value="Genomic_DNA"/>
</dbReference>
<comment type="pathway">
    <text evidence="2 8">Cofactor biosynthesis; ubiquinone biosynthesis.</text>
</comment>
<evidence type="ECO:0000313" key="11">
    <source>
        <dbReference type="EMBL" id="KAJ1970049.1"/>
    </source>
</evidence>
<feature type="region of interest" description="Disordered" evidence="9">
    <location>
        <begin position="52"/>
        <end position="77"/>
    </location>
</feature>
<comment type="caution">
    <text evidence="11">The sequence shown here is derived from an EMBL/GenBank/DDBJ whole genome shotgun (WGS) entry which is preliminary data.</text>
</comment>
<dbReference type="GO" id="GO:0005743">
    <property type="term" value="C:mitochondrial inner membrane"/>
    <property type="evidence" value="ECO:0007669"/>
    <property type="project" value="TreeGrafter"/>
</dbReference>
<evidence type="ECO:0000259" key="10">
    <source>
        <dbReference type="Pfam" id="PF08511"/>
    </source>
</evidence>
<dbReference type="PANTHER" id="PTHR21427:SF19">
    <property type="entry name" value="UBIQUINONE BIOSYNTHESIS PROTEIN COQ9, MITOCHONDRIAL"/>
    <property type="match status" value="1"/>
</dbReference>
<dbReference type="PANTHER" id="PTHR21427">
    <property type="entry name" value="UBIQUINONE BIOSYNTHESIS PROTEIN COQ9, MITOCHONDRIAL"/>
    <property type="match status" value="1"/>
</dbReference>
<feature type="compositionally biased region" description="Polar residues" evidence="9">
    <location>
        <begin position="52"/>
        <end position="75"/>
    </location>
</feature>
<name>A0A9W8EAD9_9FUNG</name>
<evidence type="ECO:0000256" key="3">
    <source>
        <dbReference type="ARBA" id="ARBA00010766"/>
    </source>
</evidence>
<keyword evidence="12" id="KW-1185">Reference proteome</keyword>
<keyword evidence="7 8" id="KW-0496">Mitochondrion</keyword>